<dbReference type="PRINTS" id="PR00171">
    <property type="entry name" value="SUGRTRNSPORT"/>
</dbReference>
<feature type="transmembrane region" description="Helical" evidence="9">
    <location>
        <begin position="440"/>
        <end position="462"/>
    </location>
</feature>
<feature type="domain" description="Major facilitator superfamily (MFS) profile" evidence="10">
    <location>
        <begin position="46"/>
        <end position="493"/>
    </location>
</feature>
<protein>
    <recommendedName>
        <fullName evidence="10">Major facilitator superfamily (MFS) profile domain-containing protein</fullName>
    </recommendedName>
</protein>
<evidence type="ECO:0000256" key="5">
    <source>
        <dbReference type="ARBA" id="ARBA00022989"/>
    </source>
</evidence>
<dbReference type="InterPro" id="IPR036259">
    <property type="entry name" value="MFS_trans_sf"/>
</dbReference>
<evidence type="ECO:0000256" key="2">
    <source>
        <dbReference type="ARBA" id="ARBA00022448"/>
    </source>
</evidence>
<feature type="transmembrane region" description="Helical" evidence="9">
    <location>
        <begin position="154"/>
        <end position="175"/>
    </location>
</feature>
<evidence type="ECO:0000256" key="8">
    <source>
        <dbReference type="RuleBase" id="RU003346"/>
    </source>
</evidence>
<dbReference type="InterPro" id="IPR045263">
    <property type="entry name" value="GLUT"/>
</dbReference>
<dbReference type="FunFam" id="1.20.1250.20:FF:001511">
    <property type="entry name" value="Solute carrier family 2, facilitated glucose transporter member 5"/>
    <property type="match status" value="1"/>
</dbReference>
<gene>
    <name evidence="11" type="ORF">PHAECO_LOCUS3071</name>
</gene>
<evidence type="ECO:0000313" key="12">
    <source>
        <dbReference type="Proteomes" id="UP001153737"/>
    </source>
</evidence>
<feature type="transmembrane region" description="Helical" evidence="9">
    <location>
        <begin position="401"/>
        <end position="428"/>
    </location>
</feature>
<keyword evidence="3" id="KW-1003">Cell membrane</keyword>
<organism evidence="11 12">
    <name type="scientific">Phaedon cochleariae</name>
    <name type="common">Mustard beetle</name>
    <dbReference type="NCBI Taxonomy" id="80249"/>
    <lineage>
        <taxon>Eukaryota</taxon>
        <taxon>Metazoa</taxon>
        <taxon>Ecdysozoa</taxon>
        <taxon>Arthropoda</taxon>
        <taxon>Hexapoda</taxon>
        <taxon>Insecta</taxon>
        <taxon>Pterygota</taxon>
        <taxon>Neoptera</taxon>
        <taxon>Endopterygota</taxon>
        <taxon>Coleoptera</taxon>
        <taxon>Polyphaga</taxon>
        <taxon>Cucujiformia</taxon>
        <taxon>Chrysomeloidea</taxon>
        <taxon>Chrysomelidae</taxon>
        <taxon>Chrysomelinae</taxon>
        <taxon>Chrysomelini</taxon>
        <taxon>Phaedon</taxon>
    </lineage>
</organism>
<dbReference type="OrthoDB" id="4540492at2759"/>
<keyword evidence="12" id="KW-1185">Reference proteome</keyword>
<comment type="similarity">
    <text evidence="8">Belongs to the major facilitator superfamily. Sugar transporter (TC 2.A.1.1) family.</text>
</comment>
<accession>A0A9N9SDZ1</accession>
<dbReference type="SUPFAM" id="SSF103473">
    <property type="entry name" value="MFS general substrate transporter"/>
    <property type="match status" value="1"/>
</dbReference>
<dbReference type="Gene3D" id="1.20.1250.20">
    <property type="entry name" value="MFS general substrate transporter like domains"/>
    <property type="match status" value="1"/>
</dbReference>
<dbReference type="GO" id="GO:1990539">
    <property type="term" value="P:fructose import across plasma membrane"/>
    <property type="evidence" value="ECO:0007669"/>
    <property type="project" value="UniProtKB-ARBA"/>
</dbReference>
<dbReference type="InterPro" id="IPR005828">
    <property type="entry name" value="MFS_sugar_transport-like"/>
</dbReference>
<dbReference type="Pfam" id="PF00083">
    <property type="entry name" value="Sugar_tr"/>
    <property type="match status" value="1"/>
</dbReference>
<dbReference type="PANTHER" id="PTHR23503:SF127">
    <property type="entry name" value="FI08437P-RELATED"/>
    <property type="match status" value="1"/>
</dbReference>
<dbReference type="AlphaFoldDB" id="A0A9N9SDZ1"/>
<evidence type="ECO:0000256" key="6">
    <source>
        <dbReference type="ARBA" id="ARBA00023136"/>
    </source>
</evidence>
<keyword evidence="5 9" id="KW-1133">Transmembrane helix</keyword>
<evidence type="ECO:0000256" key="1">
    <source>
        <dbReference type="ARBA" id="ARBA00004651"/>
    </source>
</evidence>
<sequence>MEPPGECENLFDGSAEGYKRGSIRQSPYTDISVERPGWSKLLILAGVSTTVGLSVPVGYNIGVVNTPAEIIKSFCNETVRTRFDTQLSENGLELMWSFIVSVFLVGAAVGSLGGSVLADKIGRKGVVILCTILAAIGAVAFWTTKAINSIELLLAGRILVGLSAGLTTSVVPMYLTELAPLHLRGATGVLCPLGVTIGVLFGQIISLQSVLGTEAFWPHCLAAFVLPVSVSALTLPFLPESPKYLFVIRKQPHVALKQLQKIRDMKEEFLVGEIEDLKLEQQDNELNAGHTWNVLKVLSDKSLLLPLVLVCSLQAGQQLSGINAVFYYSNKIFKEAGLSKSENELATIGTGICNMSMAVLSIFVMSKFNRRICIQISLLTSAFFLILLGIAIIYIKSYSWVPYLSIVGVLGFVLCYGLGLGPIPYFVGSELFEVGPRPSAMALGSMSNWGANFVVGLTFPLMQSTIGASSFFIFAGLVLVLFVLLRFYLPETRGRDVIEIVELCRDGFASKPLRHRENTLQNIDEAKKLDALQNV</sequence>
<dbReference type="Proteomes" id="UP001153737">
    <property type="component" value="Chromosome 12"/>
</dbReference>
<feature type="transmembrane region" description="Helical" evidence="9">
    <location>
        <begin position="187"/>
        <end position="210"/>
    </location>
</feature>
<dbReference type="InterPro" id="IPR003663">
    <property type="entry name" value="Sugar/inositol_transpt"/>
</dbReference>
<evidence type="ECO:0000259" key="10">
    <source>
        <dbReference type="PROSITE" id="PS50850"/>
    </source>
</evidence>
<evidence type="ECO:0000256" key="4">
    <source>
        <dbReference type="ARBA" id="ARBA00022692"/>
    </source>
</evidence>
<proteinExistence type="inferred from homology"/>
<dbReference type="GO" id="GO:0005886">
    <property type="term" value="C:plasma membrane"/>
    <property type="evidence" value="ECO:0007669"/>
    <property type="project" value="UniProtKB-SubCell"/>
</dbReference>
<reference evidence="11" key="1">
    <citation type="submission" date="2022-01" db="EMBL/GenBank/DDBJ databases">
        <authorList>
            <person name="King R."/>
        </authorList>
    </citation>
    <scope>NUCLEOTIDE SEQUENCE</scope>
</reference>
<dbReference type="GO" id="GO:0005353">
    <property type="term" value="F:fructose transmembrane transporter activity"/>
    <property type="evidence" value="ECO:0007669"/>
    <property type="project" value="UniProtKB-ARBA"/>
</dbReference>
<feature type="transmembrane region" description="Helical" evidence="9">
    <location>
        <begin position="216"/>
        <end position="238"/>
    </location>
</feature>
<dbReference type="PROSITE" id="PS00217">
    <property type="entry name" value="SUGAR_TRANSPORT_2"/>
    <property type="match status" value="1"/>
</dbReference>
<feature type="transmembrane region" description="Helical" evidence="9">
    <location>
        <begin position="372"/>
        <end position="395"/>
    </location>
</feature>
<dbReference type="PANTHER" id="PTHR23503">
    <property type="entry name" value="SOLUTE CARRIER FAMILY 2"/>
    <property type="match status" value="1"/>
</dbReference>
<keyword evidence="6 9" id="KW-0472">Membrane</keyword>
<dbReference type="InterPro" id="IPR005829">
    <property type="entry name" value="Sugar_transporter_CS"/>
</dbReference>
<comment type="subcellular location">
    <subcellularLocation>
        <location evidence="1">Cell membrane</location>
        <topology evidence="1">Multi-pass membrane protein</topology>
    </subcellularLocation>
</comment>
<evidence type="ECO:0000256" key="7">
    <source>
        <dbReference type="ARBA" id="ARBA00023180"/>
    </source>
</evidence>
<keyword evidence="2 8" id="KW-0813">Transport</keyword>
<dbReference type="NCBIfam" id="TIGR00879">
    <property type="entry name" value="SP"/>
    <property type="match status" value="1"/>
</dbReference>
<name>A0A9N9SDZ1_PHACE</name>
<dbReference type="InterPro" id="IPR020846">
    <property type="entry name" value="MFS_dom"/>
</dbReference>
<feature type="transmembrane region" description="Helical" evidence="9">
    <location>
        <begin position="41"/>
        <end position="59"/>
    </location>
</feature>
<reference evidence="11" key="2">
    <citation type="submission" date="2022-10" db="EMBL/GenBank/DDBJ databases">
        <authorList>
            <consortium name="ENA_rothamsted_submissions"/>
            <consortium name="culmorum"/>
            <person name="King R."/>
        </authorList>
    </citation>
    <scope>NUCLEOTIDE SEQUENCE</scope>
</reference>
<evidence type="ECO:0000256" key="9">
    <source>
        <dbReference type="SAM" id="Phobius"/>
    </source>
</evidence>
<keyword evidence="7" id="KW-0325">Glycoprotein</keyword>
<dbReference type="PROSITE" id="PS50850">
    <property type="entry name" value="MFS"/>
    <property type="match status" value="1"/>
</dbReference>
<keyword evidence="4 9" id="KW-0812">Transmembrane</keyword>
<feature type="transmembrane region" description="Helical" evidence="9">
    <location>
        <begin position="468"/>
        <end position="489"/>
    </location>
</feature>
<feature type="transmembrane region" description="Helical" evidence="9">
    <location>
        <begin position="94"/>
        <end position="118"/>
    </location>
</feature>
<dbReference type="EMBL" id="OU896718">
    <property type="protein sequence ID" value="CAG9815636.1"/>
    <property type="molecule type" value="Genomic_DNA"/>
</dbReference>
<feature type="transmembrane region" description="Helical" evidence="9">
    <location>
        <begin position="125"/>
        <end position="142"/>
    </location>
</feature>
<dbReference type="PROSITE" id="PS00216">
    <property type="entry name" value="SUGAR_TRANSPORT_1"/>
    <property type="match status" value="1"/>
</dbReference>
<evidence type="ECO:0000256" key="3">
    <source>
        <dbReference type="ARBA" id="ARBA00022475"/>
    </source>
</evidence>
<evidence type="ECO:0000313" key="11">
    <source>
        <dbReference type="EMBL" id="CAG9815636.1"/>
    </source>
</evidence>